<dbReference type="InterPro" id="IPR052433">
    <property type="entry name" value="X-Pro_dipept-like"/>
</dbReference>
<dbReference type="InterPro" id="IPR029149">
    <property type="entry name" value="Creatin/AminoP/Spt16_N"/>
</dbReference>
<dbReference type="Pfam" id="PF05195">
    <property type="entry name" value="AMP_N"/>
    <property type="match status" value="1"/>
</dbReference>
<keyword evidence="5" id="KW-0464">Manganese</keyword>
<name>A0A9W9YYR3_9CNID</name>
<evidence type="ECO:0000313" key="7">
    <source>
        <dbReference type="EMBL" id="KAJ7370134.1"/>
    </source>
</evidence>
<dbReference type="SUPFAM" id="SSF53092">
    <property type="entry name" value="Creatinase/prolidase N-terminal domain"/>
    <property type="match status" value="1"/>
</dbReference>
<evidence type="ECO:0000313" key="8">
    <source>
        <dbReference type="Proteomes" id="UP001163046"/>
    </source>
</evidence>
<dbReference type="AlphaFoldDB" id="A0A9W9YYR3"/>
<dbReference type="InterPro" id="IPR000994">
    <property type="entry name" value="Pept_M24"/>
</dbReference>
<dbReference type="GO" id="GO:0070006">
    <property type="term" value="F:metalloaminopeptidase activity"/>
    <property type="evidence" value="ECO:0007669"/>
    <property type="project" value="InterPro"/>
</dbReference>
<evidence type="ECO:0000259" key="6">
    <source>
        <dbReference type="SMART" id="SM01011"/>
    </source>
</evidence>
<keyword evidence="8" id="KW-1185">Reference proteome</keyword>
<dbReference type="InterPro" id="IPR007865">
    <property type="entry name" value="Aminopep_P_N"/>
</dbReference>
<keyword evidence="4" id="KW-0378">Hydrolase</keyword>
<dbReference type="EMBL" id="MU826872">
    <property type="protein sequence ID" value="KAJ7370134.1"/>
    <property type="molecule type" value="Genomic_DNA"/>
</dbReference>
<gene>
    <name evidence="7" type="ORF">OS493_034063</name>
</gene>
<organism evidence="7 8">
    <name type="scientific">Desmophyllum pertusum</name>
    <dbReference type="NCBI Taxonomy" id="174260"/>
    <lineage>
        <taxon>Eukaryota</taxon>
        <taxon>Metazoa</taxon>
        <taxon>Cnidaria</taxon>
        <taxon>Anthozoa</taxon>
        <taxon>Hexacorallia</taxon>
        <taxon>Scleractinia</taxon>
        <taxon>Caryophylliina</taxon>
        <taxon>Caryophylliidae</taxon>
        <taxon>Desmophyllum</taxon>
    </lineage>
</organism>
<dbReference type="Gene3D" id="3.90.230.10">
    <property type="entry name" value="Creatinase/methionine aminopeptidase superfamily"/>
    <property type="match status" value="1"/>
</dbReference>
<dbReference type="GO" id="GO:0005739">
    <property type="term" value="C:mitochondrion"/>
    <property type="evidence" value="ECO:0007669"/>
    <property type="project" value="TreeGrafter"/>
</dbReference>
<evidence type="ECO:0000256" key="4">
    <source>
        <dbReference type="ARBA" id="ARBA00022801"/>
    </source>
</evidence>
<comment type="similarity">
    <text evidence="2">Belongs to the peptidase M24B family.</text>
</comment>
<comment type="cofactor">
    <cofactor evidence="1">
        <name>Mn(2+)</name>
        <dbReference type="ChEBI" id="CHEBI:29035"/>
    </cofactor>
</comment>
<evidence type="ECO:0000256" key="1">
    <source>
        <dbReference type="ARBA" id="ARBA00001936"/>
    </source>
</evidence>
<sequence>MAAEVKRFAARIPKLTLVLKANSRTFVRIRHHHATKFTRWKKSRLPLSACWSTSRICTESTLSGIAGVEPSSNEEKLKCLSERGLKFVGDKAKTIGQPTPESHPHLMEEDEITPGITKKEYRDRRQRLLSLLSKTHFGETHDKHLVIIPSNPTQYMTTDVPYPFRQNTDFLYLTGFQVPDAVLVLQSVEDLPLPAHKSTLFIQPNNPKRVLWEGQRPGTKDAILFFGFDESYSIRNLASVLIDRYAGKDFCVWYDSLRPTHPTIHDEISKVLFHTEKFSYKNLLVLGHNVHMLRLIKSDAEIKLLRESASLTAKAIIKVMKSTRPGLEESHLHTILEYECRMSGAERLAYPPVVASGPMANTLHYINNTQVLRGGELVLMDAGSEYHGYASDITRTWPVSGKFSDPQRELYEMVLRVHKKCLKLCQKEVSLDYLHHAMLILLGEELISIDFLPKNLTESQLKKAAGEFCPHHVGHYLGMDTHDTHLVSRGLGLHPGMVITVEPGIYIPADNTNVPERYRGIGIRIEDDVLITEHGPEVLTAECPKEVEDIEILMNNTETARL</sequence>
<dbReference type="PANTHER" id="PTHR43226:SF4">
    <property type="entry name" value="XAA-PRO AMINOPEPTIDASE 3"/>
    <property type="match status" value="1"/>
</dbReference>
<dbReference type="PANTHER" id="PTHR43226">
    <property type="entry name" value="XAA-PRO AMINOPEPTIDASE 3"/>
    <property type="match status" value="1"/>
</dbReference>
<proteinExistence type="inferred from homology"/>
<keyword evidence="3" id="KW-0479">Metal-binding</keyword>
<comment type="caution">
    <text evidence="7">The sequence shown here is derived from an EMBL/GenBank/DDBJ whole genome shotgun (WGS) entry which is preliminary data.</text>
</comment>
<accession>A0A9W9YYR3</accession>
<dbReference type="CDD" id="cd01087">
    <property type="entry name" value="Prolidase"/>
    <property type="match status" value="1"/>
</dbReference>
<dbReference type="SMART" id="SM01011">
    <property type="entry name" value="AMP_N"/>
    <property type="match status" value="1"/>
</dbReference>
<dbReference type="InterPro" id="IPR036005">
    <property type="entry name" value="Creatinase/aminopeptidase-like"/>
</dbReference>
<feature type="domain" description="Aminopeptidase P N-terminal" evidence="6">
    <location>
        <begin position="116"/>
        <end position="262"/>
    </location>
</feature>
<dbReference type="GO" id="GO:0030145">
    <property type="term" value="F:manganese ion binding"/>
    <property type="evidence" value="ECO:0007669"/>
    <property type="project" value="InterPro"/>
</dbReference>
<dbReference type="GO" id="GO:0006508">
    <property type="term" value="P:proteolysis"/>
    <property type="evidence" value="ECO:0007669"/>
    <property type="project" value="TreeGrafter"/>
</dbReference>
<evidence type="ECO:0000256" key="3">
    <source>
        <dbReference type="ARBA" id="ARBA00022723"/>
    </source>
</evidence>
<protein>
    <recommendedName>
        <fullName evidence="6">Aminopeptidase P N-terminal domain-containing protein</fullName>
    </recommendedName>
</protein>
<dbReference type="FunFam" id="3.90.230.10:FF:000002">
    <property type="entry name" value="Xaa-Pro aminopeptidase 3"/>
    <property type="match status" value="1"/>
</dbReference>
<dbReference type="Proteomes" id="UP001163046">
    <property type="component" value="Unassembled WGS sequence"/>
</dbReference>
<dbReference type="Gene3D" id="3.40.350.10">
    <property type="entry name" value="Creatinase/prolidase N-terminal domain"/>
    <property type="match status" value="1"/>
</dbReference>
<dbReference type="Pfam" id="PF00557">
    <property type="entry name" value="Peptidase_M24"/>
    <property type="match status" value="1"/>
</dbReference>
<reference evidence="7" key="1">
    <citation type="submission" date="2023-01" db="EMBL/GenBank/DDBJ databases">
        <title>Genome assembly of the deep-sea coral Lophelia pertusa.</title>
        <authorList>
            <person name="Herrera S."/>
            <person name="Cordes E."/>
        </authorList>
    </citation>
    <scope>NUCLEOTIDE SEQUENCE</scope>
    <source>
        <strain evidence="7">USNM1676648</strain>
        <tissue evidence="7">Polyp</tissue>
    </source>
</reference>
<dbReference type="OrthoDB" id="4215474at2759"/>
<evidence type="ECO:0000256" key="5">
    <source>
        <dbReference type="ARBA" id="ARBA00023211"/>
    </source>
</evidence>
<dbReference type="SUPFAM" id="SSF55920">
    <property type="entry name" value="Creatinase/aminopeptidase"/>
    <property type="match status" value="1"/>
</dbReference>
<evidence type="ECO:0000256" key="2">
    <source>
        <dbReference type="ARBA" id="ARBA00008766"/>
    </source>
</evidence>